<evidence type="ECO:0000256" key="14">
    <source>
        <dbReference type="ARBA" id="ARBA00044632"/>
    </source>
</evidence>
<feature type="binding site" evidence="15">
    <location>
        <position position="111"/>
    </location>
    <ligand>
        <name>DNA</name>
        <dbReference type="ChEBI" id="CHEBI:16991"/>
    </ligand>
</feature>
<dbReference type="FunFam" id="1.10.8.50:FF:000003">
    <property type="entry name" value="Formamidopyrimidine-DNA glycosylase"/>
    <property type="match status" value="1"/>
</dbReference>
<dbReference type="InterPro" id="IPR020629">
    <property type="entry name" value="FPG_Glyclase"/>
</dbReference>
<evidence type="ECO:0000313" key="19">
    <source>
        <dbReference type="Proteomes" id="UP000253872"/>
    </source>
</evidence>
<dbReference type="SUPFAM" id="SSF57716">
    <property type="entry name" value="Glucocorticoid receptor-like (DNA-binding domain)"/>
    <property type="match status" value="1"/>
</dbReference>
<dbReference type="AlphaFoldDB" id="A0A369YA69"/>
<dbReference type="Pfam" id="PF06831">
    <property type="entry name" value="H2TH"/>
    <property type="match status" value="1"/>
</dbReference>
<dbReference type="GO" id="GO:0008270">
    <property type="term" value="F:zinc ion binding"/>
    <property type="evidence" value="ECO:0007669"/>
    <property type="project" value="UniProtKB-UniRule"/>
</dbReference>
<keyword evidence="12 15" id="KW-0511">Multifunctional enzyme</keyword>
<dbReference type="Pfam" id="PF06827">
    <property type="entry name" value="zf-FPG_IleRS"/>
    <property type="match status" value="1"/>
</dbReference>
<evidence type="ECO:0000256" key="4">
    <source>
        <dbReference type="ARBA" id="ARBA00022723"/>
    </source>
</evidence>
<evidence type="ECO:0000256" key="2">
    <source>
        <dbReference type="ARBA" id="ARBA00009409"/>
    </source>
</evidence>
<feature type="domain" description="FPG-type" evidence="16">
    <location>
        <begin position="237"/>
        <end position="271"/>
    </location>
</feature>
<comment type="function">
    <text evidence="15">Involved in base excision repair of DNA damaged by oxidation or by mutagenic agents. Acts as DNA glycosylase that recognizes and removes damaged bases. Has a preference for oxidized purines, such as 7,8-dihydro-8-oxoguanine (8-oxoG). Has AP (apurinic/apyrimidinic) lyase activity and introduces nicks in the DNA strand. Cleaves the DNA backbone by beta-delta elimination to generate a single-strand break at the site of the removed base with both 3'- and 5'-phosphates.</text>
</comment>
<dbReference type="EMBL" id="QEPN01000011">
    <property type="protein sequence ID" value="RDE69869.1"/>
    <property type="molecule type" value="Genomic_DNA"/>
</dbReference>
<dbReference type="EC" id="3.2.2.23" evidence="15"/>
<dbReference type="SUPFAM" id="SSF81624">
    <property type="entry name" value="N-terminal domain of MutM-like DNA repair proteins"/>
    <property type="match status" value="1"/>
</dbReference>
<dbReference type="STRING" id="1035839.GCA_000238795_01846"/>
<dbReference type="Gene3D" id="3.20.190.10">
    <property type="entry name" value="MutM-like, N-terminal"/>
    <property type="match status" value="1"/>
</dbReference>
<proteinExistence type="inferred from homology"/>
<keyword evidence="7 15" id="KW-0378">Hydrolase</keyword>
<dbReference type="NCBIfam" id="NF002211">
    <property type="entry name" value="PRK01103.1"/>
    <property type="match status" value="1"/>
</dbReference>
<evidence type="ECO:0000256" key="12">
    <source>
        <dbReference type="ARBA" id="ARBA00023268"/>
    </source>
</evidence>
<evidence type="ECO:0000313" key="18">
    <source>
        <dbReference type="EMBL" id="RDE69869.1"/>
    </source>
</evidence>
<dbReference type="InterPro" id="IPR015887">
    <property type="entry name" value="DNA_glyclase_Znf_dom_DNA_BS"/>
</dbReference>
<protein>
    <recommendedName>
        <fullName evidence="15">Formamidopyrimidine-DNA glycosylase</fullName>
        <shortName evidence="15">Fapy-DNA glycosylase</shortName>
        <ecNumber evidence="15">3.2.2.23</ecNumber>
    </recommendedName>
    <alternativeName>
        <fullName evidence="15">DNA-(apurinic or apyrimidinic site) lyase MutM</fullName>
        <shortName evidence="15">AP lyase MutM</shortName>
        <ecNumber evidence="15">4.2.99.18</ecNumber>
    </alternativeName>
</protein>
<comment type="caution">
    <text evidence="18">The sequence shown here is derived from an EMBL/GenBank/DDBJ whole genome shotgun (WGS) entry which is preliminary data.</text>
</comment>
<evidence type="ECO:0000256" key="1">
    <source>
        <dbReference type="ARBA" id="ARBA00001668"/>
    </source>
</evidence>
<dbReference type="GO" id="GO:0003684">
    <property type="term" value="F:damaged DNA binding"/>
    <property type="evidence" value="ECO:0007669"/>
    <property type="project" value="InterPro"/>
</dbReference>
<reference evidence="18 19" key="1">
    <citation type="submission" date="2018-05" db="EMBL/GenBank/DDBJ databases">
        <title>Draft Genome Sequences for a Diverse set of 7 Haemophilus Species.</title>
        <authorList>
            <person name="Nichols M."/>
            <person name="Topaz N."/>
            <person name="Wang X."/>
            <person name="Wang X."/>
            <person name="Boxrud D."/>
        </authorList>
    </citation>
    <scope>NUCLEOTIDE SEQUENCE [LARGE SCALE GENOMIC DNA]</scope>
    <source>
        <strain evidence="18 19">C2002001239</strain>
    </source>
</reference>
<gene>
    <name evidence="15" type="primary">mutM</name>
    <name evidence="15" type="synonym">fpg</name>
    <name evidence="18" type="ORF">DPV93_10400</name>
</gene>
<feature type="binding site" evidence="15">
    <location>
        <position position="152"/>
    </location>
    <ligand>
        <name>DNA</name>
        <dbReference type="ChEBI" id="CHEBI:16991"/>
    </ligand>
</feature>
<dbReference type="RefSeq" id="WP_111404442.1">
    <property type="nucleotide sequence ID" value="NZ_QEPN01000011.1"/>
</dbReference>
<dbReference type="InterPro" id="IPR012319">
    <property type="entry name" value="FPG_cat"/>
</dbReference>
<dbReference type="SMART" id="SM01232">
    <property type="entry name" value="H2TH"/>
    <property type="match status" value="1"/>
</dbReference>
<dbReference type="PROSITE" id="PS01242">
    <property type="entry name" value="ZF_FPG_1"/>
    <property type="match status" value="1"/>
</dbReference>
<dbReference type="GO" id="GO:0034039">
    <property type="term" value="F:8-oxo-7,8-dihydroguanine DNA N-glycosylase activity"/>
    <property type="evidence" value="ECO:0007669"/>
    <property type="project" value="TreeGrafter"/>
</dbReference>
<feature type="active site" description="Schiff-base intermediate with DNA" evidence="15">
    <location>
        <position position="2"/>
    </location>
</feature>
<dbReference type="SMART" id="SM00898">
    <property type="entry name" value="Fapy_DNA_glyco"/>
    <property type="match status" value="1"/>
</dbReference>
<dbReference type="CDD" id="cd08966">
    <property type="entry name" value="EcFpg-like_N"/>
    <property type="match status" value="1"/>
</dbReference>
<keyword evidence="13 15" id="KW-0326">Glycosidase</keyword>
<evidence type="ECO:0000259" key="17">
    <source>
        <dbReference type="PROSITE" id="PS51068"/>
    </source>
</evidence>
<evidence type="ECO:0000256" key="8">
    <source>
        <dbReference type="ARBA" id="ARBA00022833"/>
    </source>
</evidence>
<comment type="cofactor">
    <cofactor evidence="15">
        <name>Zn(2+)</name>
        <dbReference type="ChEBI" id="CHEBI:29105"/>
    </cofactor>
    <text evidence="15">Binds 1 zinc ion per subunit.</text>
</comment>
<keyword evidence="5 15" id="KW-0227">DNA damage</keyword>
<sequence length="278" mass="31117">MPELPEVETSLRGVEPYLVGQTIKAIVLRVPKLRWAIPHALTEMSGAIIQRLSRRAKYLILHTNQGDILIHLGMSGSLSILHLEDEIAPNKHDHVDLITESGVVLRYNDPRKFGCWLWAEDASEHELIQKLGPEPLSEAFNTDYLFKKSRGKSVAVKNFIMNNDIVVGVGNIYACESLFMAGIHPELITQNLTRKQCEQLVIVIKSVLEKAIQQGGTTLKDFIQPNGKPGYFAQVLQVYGRKGEPCHVCGELIQAKVIGQRNSYFCPNCQKLPHSSIK</sequence>
<dbReference type="InterPro" id="IPR010979">
    <property type="entry name" value="Ribosomal_uS13-like_H2TH"/>
</dbReference>
<evidence type="ECO:0000256" key="10">
    <source>
        <dbReference type="ARBA" id="ARBA00023204"/>
    </source>
</evidence>
<evidence type="ECO:0000256" key="5">
    <source>
        <dbReference type="ARBA" id="ARBA00022763"/>
    </source>
</evidence>
<evidence type="ECO:0000256" key="11">
    <source>
        <dbReference type="ARBA" id="ARBA00023239"/>
    </source>
</evidence>
<dbReference type="HAMAP" id="MF_00103">
    <property type="entry name" value="Fapy_DNA_glycosyl"/>
    <property type="match status" value="1"/>
</dbReference>
<feature type="active site" description="Proton donor" evidence="15">
    <location>
        <position position="3"/>
    </location>
</feature>
<dbReference type="PANTHER" id="PTHR22993:SF9">
    <property type="entry name" value="FORMAMIDOPYRIMIDINE-DNA GLYCOSYLASE"/>
    <property type="match status" value="1"/>
</dbReference>
<evidence type="ECO:0000259" key="16">
    <source>
        <dbReference type="PROSITE" id="PS51066"/>
    </source>
</evidence>
<dbReference type="PROSITE" id="PS51068">
    <property type="entry name" value="FPG_CAT"/>
    <property type="match status" value="1"/>
</dbReference>
<dbReference type="Proteomes" id="UP000253872">
    <property type="component" value="Unassembled WGS sequence"/>
</dbReference>
<dbReference type="Pfam" id="PF01149">
    <property type="entry name" value="Fapy_DNA_glyco"/>
    <property type="match status" value="1"/>
</dbReference>
<dbReference type="PANTHER" id="PTHR22993">
    <property type="entry name" value="FORMAMIDOPYRIMIDINE-DNA GLYCOSYLASE"/>
    <property type="match status" value="1"/>
</dbReference>
<name>A0A369YA69_9PAST</name>
<dbReference type="EC" id="4.2.99.18" evidence="15"/>
<keyword evidence="6 15" id="KW-0863">Zinc-finger</keyword>
<keyword evidence="11 15" id="KW-0456">Lyase</keyword>
<comment type="catalytic activity">
    <reaction evidence="1 15">
        <text>Hydrolysis of DNA containing ring-opened 7-methylguanine residues, releasing 2,6-diamino-4-hydroxy-5-(N-methyl)formamidopyrimidine.</text>
        <dbReference type="EC" id="3.2.2.23"/>
    </reaction>
</comment>
<dbReference type="InterPro" id="IPR035937">
    <property type="entry name" value="FPG_N"/>
</dbReference>
<comment type="similarity">
    <text evidence="2 15">Belongs to the FPG family.</text>
</comment>
<accession>A0A369YA69</accession>
<comment type="catalytic activity">
    <reaction evidence="14 15">
        <text>2'-deoxyribonucleotide-(2'-deoxyribose 5'-phosphate)-2'-deoxyribonucleotide-DNA = a 3'-end 2'-deoxyribonucleotide-(2,3-dehydro-2,3-deoxyribose 5'-phosphate)-DNA + a 5'-end 5'-phospho-2'-deoxyribonucleoside-DNA + H(+)</text>
        <dbReference type="Rhea" id="RHEA:66592"/>
        <dbReference type="Rhea" id="RHEA-COMP:13180"/>
        <dbReference type="Rhea" id="RHEA-COMP:16897"/>
        <dbReference type="Rhea" id="RHEA-COMP:17067"/>
        <dbReference type="ChEBI" id="CHEBI:15378"/>
        <dbReference type="ChEBI" id="CHEBI:136412"/>
        <dbReference type="ChEBI" id="CHEBI:157695"/>
        <dbReference type="ChEBI" id="CHEBI:167181"/>
        <dbReference type="EC" id="4.2.99.18"/>
    </reaction>
</comment>
<dbReference type="NCBIfam" id="TIGR00577">
    <property type="entry name" value="fpg"/>
    <property type="match status" value="1"/>
</dbReference>
<keyword evidence="4 15" id="KW-0479">Metal-binding</keyword>
<evidence type="ECO:0000256" key="15">
    <source>
        <dbReference type="HAMAP-Rule" id="MF_00103"/>
    </source>
</evidence>
<keyword evidence="9 15" id="KW-0238">DNA-binding</keyword>
<comment type="subunit">
    <text evidence="3 15">Monomer.</text>
</comment>
<dbReference type="SUPFAM" id="SSF46946">
    <property type="entry name" value="S13-like H2TH domain"/>
    <property type="match status" value="1"/>
</dbReference>
<dbReference type="PROSITE" id="PS51066">
    <property type="entry name" value="ZF_FPG_2"/>
    <property type="match status" value="1"/>
</dbReference>
<dbReference type="FunFam" id="3.20.190.10:FF:000001">
    <property type="entry name" value="Formamidopyrimidine-DNA glycosylase"/>
    <property type="match status" value="1"/>
</dbReference>
<dbReference type="Gene3D" id="1.10.8.50">
    <property type="match status" value="1"/>
</dbReference>
<dbReference type="GO" id="GO:0006284">
    <property type="term" value="P:base-excision repair"/>
    <property type="evidence" value="ECO:0007669"/>
    <property type="project" value="InterPro"/>
</dbReference>
<feature type="active site" description="Proton donor; for delta-elimination activity" evidence="15">
    <location>
        <position position="261"/>
    </location>
</feature>
<dbReference type="InterPro" id="IPR015886">
    <property type="entry name" value="H2TH_FPG"/>
</dbReference>
<feature type="binding site" evidence="15">
    <location>
        <position position="92"/>
    </location>
    <ligand>
        <name>DNA</name>
        <dbReference type="ChEBI" id="CHEBI:16991"/>
    </ligand>
</feature>
<evidence type="ECO:0000256" key="9">
    <source>
        <dbReference type="ARBA" id="ARBA00023125"/>
    </source>
</evidence>
<evidence type="ECO:0000256" key="3">
    <source>
        <dbReference type="ARBA" id="ARBA00011245"/>
    </source>
</evidence>
<dbReference type="InterPro" id="IPR010663">
    <property type="entry name" value="Znf_FPG/IleRS"/>
</dbReference>
<keyword evidence="8 15" id="KW-0862">Zinc</keyword>
<evidence type="ECO:0000256" key="6">
    <source>
        <dbReference type="ARBA" id="ARBA00022771"/>
    </source>
</evidence>
<dbReference type="InterPro" id="IPR000214">
    <property type="entry name" value="Znf_DNA_glyclase/AP_lyase"/>
</dbReference>
<evidence type="ECO:0000256" key="7">
    <source>
        <dbReference type="ARBA" id="ARBA00022801"/>
    </source>
</evidence>
<evidence type="ECO:0000256" key="13">
    <source>
        <dbReference type="ARBA" id="ARBA00023295"/>
    </source>
</evidence>
<organism evidence="18 19">
    <name type="scientific">Haemophilus sputorum</name>
    <dbReference type="NCBI Taxonomy" id="1078480"/>
    <lineage>
        <taxon>Bacteria</taxon>
        <taxon>Pseudomonadati</taxon>
        <taxon>Pseudomonadota</taxon>
        <taxon>Gammaproteobacteria</taxon>
        <taxon>Pasteurellales</taxon>
        <taxon>Pasteurellaceae</taxon>
        <taxon>Haemophilus</taxon>
    </lineage>
</organism>
<feature type="active site" description="Proton donor; for beta-elimination activity" evidence="15">
    <location>
        <position position="57"/>
    </location>
</feature>
<keyword evidence="10 15" id="KW-0234">DNA repair</keyword>
<dbReference type="GO" id="GO:0140078">
    <property type="term" value="F:class I DNA-(apurinic or apyrimidinic site) endonuclease activity"/>
    <property type="evidence" value="ECO:0007669"/>
    <property type="project" value="UniProtKB-EC"/>
</dbReference>
<feature type="domain" description="Formamidopyrimidine-DNA glycosylase catalytic" evidence="17">
    <location>
        <begin position="2"/>
        <end position="114"/>
    </location>
</feature>